<dbReference type="GO" id="GO:0003700">
    <property type="term" value="F:DNA-binding transcription factor activity"/>
    <property type="evidence" value="ECO:0007669"/>
    <property type="project" value="InterPro"/>
</dbReference>
<accession>A0A848QUL9</accession>
<evidence type="ECO:0000313" key="3">
    <source>
        <dbReference type="EMBL" id="NMW32798.1"/>
    </source>
</evidence>
<name>A0A848QUL9_9SPHN</name>
<evidence type="ECO:0000256" key="1">
    <source>
        <dbReference type="SAM" id="MobiDB-lite"/>
    </source>
</evidence>
<dbReference type="Pfam" id="PF12833">
    <property type="entry name" value="HTH_18"/>
    <property type="match status" value="1"/>
</dbReference>
<sequence>MGIGSPPSGNTANSQETDSYSAETGATKDGVPLSLNRPPAEDLTPWIARVMVAVAQSPDGTVSNGLLCNDAGYVRTAIGVDWTVETADGSLAIRDESFICGQHSKAMPLRFAGGIKVSGFMLRPGAMRALFGIDDGKLIDRIKPMDYAGIPDASLTGLYDPEMTPEEWLREIENWLRETIARKGCEQPDAVSQHFEVAAFADPNQSITDFADDHNVTARTLQRIIKRDFGLTPKQIMRRARTLDLAARLCGVADEQEEEEMYLRFFDQSHQIREFIAFFGMTPRQFLTDRQGLLTLSLEIRQARRLELLNRIDPGAIRPWMQDPFTEPG</sequence>
<reference evidence="3 4" key="1">
    <citation type="submission" date="2020-04" db="EMBL/GenBank/DDBJ databases">
        <authorList>
            <person name="Liu A."/>
        </authorList>
    </citation>
    <scope>NUCLEOTIDE SEQUENCE [LARGE SCALE GENOMIC DNA]</scope>
    <source>
        <strain evidence="3 4">RZ02</strain>
    </source>
</reference>
<dbReference type="EMBL" id="JABCRE010000003">
    <property type="protein sequence ID" value="NMW32798.1"/>
    <property type="molecule type" value="Genomic_DNA"/>
</dbReference>
<dbReference type="Proteomes" id="UP000561181">
    <property type="component" value="Unassembled WGS sequence"/>
</dbReference>
<gene>
    <name evidence="3" type="ORF">HKD42_12070</name>
</gene>
<feature type="domain" description="HTH araC/xylS-type" evidence="2">
    <location>
        <begin position="170"/>
        <end position="289"/>
    </location>
</feature>
<evidence type="ECO:0000259" key="2">
    <source>
        <dbReference type="PROSITE" id="PS01124"/>
    </source>
</evidence>
<organism evidence="3 4">
    <name type="scientific">Pontixanthobacter rizhaonensis</name>
    <dbReference type="NCBI Taxonomy" id="2730337"/>
    <lineage>
        <taxon>Bacteria</taxon>
        <taxon>Pseudomonadati</taxon>
        <taxon>Pseudomonadota</taxon>
        <taxon>Alphaproteobacteria</taxon>
        <taxon>Sphingomonadales</taxon>
        <taxon>Erythrobacteraceae</taxon>
        <taxon>Pontixanthobacter</taxon>
    </lineage>
</organism>
<dbReference type="SMART" id="SM00342">
    <property type="entry name" value="HTH_ARAC"/>
    <property type="match status" value="1"/>
</dbReference>
<feature type="compositionally biased region" description="Polar residues" evidence="1">
    <location>
        <begin position="7"/>
        <end position="24"/>
    </location>
</feature>
<dbReference type="Gene3D" id="1.10.10.60">
    <property type="entry name" value="Homeodomain-like"/>
    <property type="match status" value="1"/>
</dbReference>
<dbReference type="AlphaFoldDB" id="A0A848QUL9"/>
<dbReference type="InterPro" id="IPR018060">
    <property type="entry name" value="HTH_AraC"/>
</dbReference>
<proteinExistence type="predicted"/>
<dbReference type="GO" id="GO:0043565">
    <property type="term" value="F:sequence-specific DNA binding"/>
    <property type="evidence" value="ECO:0007669"/>
    <property type="project" value="InterPro"/>
</dbReference>
<protein>
    <submittedName>
        <fullName evidence="3">Helix-turn-helix domain-containing protein</fullName>
    </submittedName>
</protein>
<feature type="region of interest" description="Disordered" evidence="1">
    <location>
        <begin position="1"/>
        <end position="37"/>
    </location>
</feature>
<comment type="caution">
    <text evidence="3">The sequence shown here is derived from an EMBL/GenBank/DDBJ whole genome shotgun (WGS) entry which is preliminary data.</text>
</comment>
<dbReference type="Pfam" id="PF20240">
    <property type="entry name" value="DUF6597"/>
    <property type="match status" value="1"/>
</dbReference>
<dbReference type="InterPro" id="IPR046532">
    <property type="entry name" value="DUF6597"/>
</dbReference>
<dbReference type="RefSeq" id="WP_170013670.1">
    <property type="nucleotide sequence ID" value="NZ_JABCRE010000003.1"/>
</dbReference>
<keyword evidence="4" id="KW-1185">Reference proteome</keyword>
<dbReference type="PROSITE" id="PS01124">
    <property type="entry name" value="HTH_ARAC_FAMILY_2"/>
    <property type="match status" value="1"/>
</dbReference>
<evidence type="ECO:0000313" key="4">
    <source>
        <dbReference type="Proteomes" id="UP000561181"/>
    </source>
</evidence>